<dbReference type="InterPro" id="IPR040605">
    <property type="entry name" value="Glyco_hydro2_dom5"/>
</dbReference>
<comment type="similarity">
    <text evidence="1">Belongs to the glycosyl hydrolase 2 family.</text>
</comment>
<name>E0RPX1_WINT6</name>
<dbReference type="PROSITE" id="PS00608">
    <property type="entry name" value="GLYCOSYL_HYDROL_F2_2"/>
    <property type="match status" value="1"/>
</dbReference>
<dbReference type="SUPFAM" id="SSF51445">
    <property type="entry name" value="(Trans)glycosidases"/>
    <property type="match status" value="1"/>
</dbReference>
<dbReference type="InterPro" id="IPR006102">
    <property type="entry name" value="Ig-like_GH2"/>
</dbReference>
<sequence>MNRMQLFNNDWEFAVTPPGTEEWHGLSFRPVEIPHDWLIADSTRLYEDSTGWYRKILVWEGRATHASLYFEGVYMDSTLYVNGREAGNWKYGYSSFEHEITPFLREGENELVVKVVHRAPNSRWYSGAGIYRNVWLILRGTSYIPTHGVYVTVRKGEETWSVEIETELHLTQEAVLEHTLWYRRKPVSSCRKMVSRDTSLDASSLEVRDPLLWSPEGPHLYTLLTRLYDGEGTIIEEIPTPVGFRHLVFHPHRGLLVNGVPTKLHGTCEHHDLGALGAVFNRAAMRHRLSLLKSMGVNALRTAHNMPAPDLMHLADEMGFFVVSEAFDMWERPKTRYDYARFFPEWYERDVASWVRRDRNHPSLLMWSIGNEIYDTHVSERGEELTRLLAAEVRKHDPKGNAPVTMGSNYMPWEGAQRCADILKVIGYNYGEAYYHEHHEAHPDWVIYGSETASVVQSRGVYHFPFDCTILAEEDEQCSALGNSSTSWGAPSHEACIAADRDAPFSLGHFIWSGFDYLGEPTPYHTKNSYFGQIDTAGFPKDSFYIYKAAWTDYRRDPFVHIFPYWDWNPGQLIDVRVCSNAPRIALYLNGRLIGTKDIDHQHGTEQTGWWKIPYEPGELVALAYDDEGRCVARAVRRSFGDPARLRLTPSREFIEADGRDVVFVTIEILDAEGNLVENASSRVRVEVRGAGRLLGLDNGDSTDYDSYHATSRRLFNGKLMALIGATTETGPVEMVVHSKDLPPARLILTAVPSERTDLDCISVIHRAEEKPCRTGREDEIPVRKIELTVIEGARTLTPDSPSVRIEARLLPENTSYREVEWKAVTPNGIETPLALVRPEGLEAVVTARGDGSFLVRCTSRNGTDTVRLISQIECTAEGFGRLHKDPYSFISAGLYDDSNGKVTPGNEKGIATARDGITIVGFTDLDFGPDGSDTITIPIFALSADPYRLQIWRGRPEAPESELLADVIYRKDPVWNVYQEARYRLRRRLRGVQSLYFLTEAKMHVKGFVFERQVRAYSTIHADEYDMIYGDDYEITSQGVERIGNNVTLTFKNLDFGDEPPKHLTIYGRSRTDNNSIQIRFEQEDRRIVHLIEFPCSEGSVERTYPLPPLPPGRMDVSFVFLPGSSFDLGWFRFEKDPPP</sequence>
<evidence type="ECO:0000256" key="3">
    <source>
        <dbReference type="ARBA" id="ARBA00023295"/>
    </source>
</evidence>
<feature type="domain" description="DUF4982" evidence="7">
    <location>
        <begin position="571"/>
        <end position="633"/>
    </location>
</feature>
<dbReference type="PANTHER" id="PTHR42732">
    <property type="entry name" value="BETA-GALACTOSIDASE"/>
    <property type="match status" value="1"/>
</dbReference>
<dbReference type="GO" id="GO:0004553">
    <property type="term" value="F:hydrolase activity, hydrolyzing O-glycosyl compounds"/>
    <property type="evidence" value="ECO:0007669"/>
    <property type="project" value="InterPro"/>
</dbReference>
<dbReference type="Pfam" id="PF02836">
    <property type="entry name" value="Glyco_hydro_2_C"/>
    <property type="match status" value="1"/>
</dbReference>
<dbReference type="Gene3D" id="2.60.40.10">
    <property type="entry name" value="Immunoglobulins"/>
    <property type="match status" value="3"/>
</dbReference>
<dbReference type="HOGENOM" id="CLU_006501_0_0_12"/>
<dbReference type="AlphaFoldDB" id="E0RPX1"/>
<dbReference type="Gene3D" id="2.60.120.260">
    <property type="entry name" value="Galactose-binding domain-like"/>
    <property type="match status" value="2"/>
</dbReference>
<evidence type="ECO:0000256" key="2">
    <source>
        <dbReference type="ARBA" id="ARBA00022801"/>
    </source>
</evidence>
<gene>
    <name evidence="9" type="ordered locus">STHERM_c18890</name>
</gene>
<dbReference type="Pfam" id="PF16355">
    <property type="entry name" value="DUF4982"/>
    <property type="match status" value="1"/>
</dbReference>
<dbReference type="Pfam" id="PF02837">
    <property type="entry name" value="Glyco_hydro_2_N"/>
    <property type="match status" value="1"/>
</dbReference>
<dbReference type="InterPro" id="IPR006104">
    <property type="entry name" value="Glyco_hydro_2_N"/>
</dbReference>
<evidence type="ECO:0000259" key="5">
    <source>
        <dbReference type="Pfam" id="PF02836"/>
    </source>
</evidence>
<dbReference type="InterPro" id="IPR006101">
    <property type="entry name" value="Glyco_hydro_2"/>
</dbReference>
<keyword evidence="2" id="KW-0378">Hydrolase</keyword>
<dbReference type="InterPro" id="IPR017853">
    <property type="entry name" value="GH"/>
</dbReference>
<evidence type="ECO:0000256" key="1">
    <source>
        <dbReference type="ARBA" id="ARBA00007401"/>
    </source>
</evidence>
<dbReference type="InterPro" id="IPR051913">
    <property type="entry name" value="GH2_Domain-Containing"/>
</dbReference>
<organism evidence="9 10">
    <name type="scientific">Winmispira thermophila (strain ATCC 49972 / DSM 6192 / RI 19.B1)</name>
    <name type="common">Spirochaeta thermophila</name>
    <dbReference type="NCBI Taxonomy" id="665571"/>
    <lineage>
        <taxon>Bacteria</taxon>
        <taxon>Pseudomonadati</taxon>
        <taxon>Spirochaetota</taxon>
        <taxon>Spirochaetia</taxon>
        <taxon>Winmispirales</taxon>
        <taxon>Winmispiraceae</taxon>
        <taxon>Winmispira</taxon>
    </lineage>
</organism>
<feature type="domain" description="Glycosyl hydrolases family 2 sugar binding" evidence="6">
    <location>
        <begin position="45"/>
        <end position="137"/>
    </location>
</feature>
<accession>E0RPX1</accession>
<dbReference type="eggNOG" id="COG3250">
    <property type="taxonomic scope" value="Bacteria"/>
</dbReference>
<dbReference type="EMBL" id="CP001698">
    <property type="protein sequence ID" value="ADN02824.1"/>
    <property type="molecule type" value="Genomic_DNA"/>
</dbReference>
<dbReference type="RefSeq" id="WP_013314663.1">
    <property type="nucleotide sequence ID" value="NC_014484.1"/>
</dbReference>
<dbReference type="PaxDb" id="665571-STHERM_c18890"/>
<dbReference type="InterPro" id="IPR008979">
    <property type="entry name" value="Galactose-bd-like_sf"/>
</dbReference>
<dbReference type="GO" id="GO:0005975">
    <property type="term" value="P:carbohydrate metabolic process"/>
    <property type="evidence" value="ECO:0007669"/>
    <property type="project" value="InterPro"/>
</dbReference>
<proteinExistence type="inferred from homology"/>
<evidence type="ECO:0000259" key="7">
    <source>
        <dbReference type="Pfam" id="PF16355"/>
    </source>
</evidence>
<dbReference type="Gene3D" id="3.20.20.80">
    <property type="entry name" value="Glycosidases"/>
    <property type="match status" value="1"/>
</dbReference>
<reference key="1">
    <citation type="submission" date="2009-08" db="EMBL/GenBank/DDBJ databases">
        <title>The genome sequence of Spirochaeta thermophila DSM6192.</title>
        <authorList>
            <person name="Angelov A."/>
            <person name="Mientus M."/>
            <person name="Wittenberg S."/>
            <person name="Lehmann R."/>
            <person name="Liesegang H."/>
            <person name="Daniel R."/>
            <person name="Liebl W."/>
        </authorList>
    </citation>
    <scope>NUCLEOTIDE SEQUENCE</scope>
    <source>
        <strain>DSM 6192</strain>
    </source>
</reference>
<dbReference type="Pfam" id="PF18565">
    <property type="entry name" value="Glyco_hydro2_C5"/>
    <property type="match status" value="1"/>
</dbReference>
<feature type="domain" description="Glycoside hydrolase family 2 catalytic" evidence="5">
    <location>
        <begin position="255"/>
        <end position="432"/>
    </location>
</feature>
<evidence type="ECO:0000259" key="8">
    <source>
        <dbReference type="Pfam" id="PF18565"/>
    </source>
</evidence>
<dbReference type="InterPro" id="IPR032311">
    <property type="entry name" value="DUF4982"/>
</dbReference>
<dbReference type="InterPro" id="IPR013783">
    <property type="entry name" value="Ig-like_fold"/>
</dbReference>
<feature type="domain" description="Glycoside hydrolase family 2 immunoglobulin-like beta-sandwich" evidence="4">
    <location>
        <begin position="149"/>
        <end position="245"/>
    </location>
</feature>
<dbReference type="SUPFAM" id="SSF49785">
    <property type="entry name" value="Galactose-binding domain-like"/>
    <property type="match status" value="1"/>
</dbReference>
<evidence type="ECO:0000259" key="4">
    <source>
        <dbReference type="Pfam" id="PF00703"/>
    </source>
</evidence>
<dbReference type="Proteomes" id="UP000001296">
    <property type="component" value="Chromosome"/>
</dbReference>
<dbReference type="PANTHER" id="PTHR42732:SF1">
    <property type="entry name" value="BETA-MANNOSIDASE"/>
    <property type="match status" value="1"/>
</dbReference>
<dbReference type="Pfam" id="PF00703">
    <property type="entry name" value="Glyco_hydro_2"/>
    <property type="match status" value="1"/>
</dbReference>
<dbReference type="InterPro" id="IPR036156">
    <property type="entry name" value="Beta-gal/glucu_dom_sf"/>
</dbReference>
<feature type="domain" description="Glycoside hydrolase family 2" evidence="8">
    <location>
        <begin position="646"/>
        <end position="746"/>
    </location>
</feature>
<dbReference type="InterPro" id="IPR023232">
    <property type="entry name" value="Glyco_hydro_2_AS"/>
</dbReference>
<keyword evidence="3" id="KW-0326">Glycosidase</keyword>
<evidence type="ECO:0000259" key="6">
    <source>
        <dbReference type="Pfam" id="PF02837"/>
    </source>
</evidence>
<evidence type="ECO:0000313" key="10">
    <source>
        <dbReference type="Proteomes" id="UP000001296"/>
    </source>
</evidence>
<reference evidence="9 10" key="2">
    <citation type="journal article" date="2010" name="J. Bacteriol.">
        <title>Genome sequence of the polysaccharide-degrading, thermophilic anaerobe Spirochaeta thermophila DSM 6192.</title>
        <authorList>
            <person name="Angelov A."/>
            <person name="Liebl S."/>
            <person name="Ballschmiter M."/>
            <person name="Bomeke M."/>
            <person name="Lehmann R."/>
            <person name="Liesegang H."/>
            <person name="Daniel R."/>
            <person name="Liebl W."/>
        </authorList>
    </citation>
    <scope>NUCLEOTIDE SEQUENCE [LARGE SCALE GENOMIC DNA]</scope>
    <source>
        <strain evidence="10">ATCC 49972 / DSM 6192 / RI 19.B1</strain>
    </source>
</reference>
<dbReference type="KEGG" id="sta:STHERM_c18890"/>
<dbReference type="PRINTS" id="PR00132">
    <property type="entry name" value="GLHYDRLASE2"/>
</dbReference>
<dbReference type="InterPro" id="IPR006103">
    <property type="entry name" value="Glyco_hydro_2_cat"/>
</dbReference>
<evidence type="ECO:0000313" key="9">
    <source>
        <dbReference type="EMBL" id="ADN02824.1"/>
    </source>
</evidence>
<dbReference type="SUPFAM" id="SSF49303">
    <property type="entry name" value="beta-Galactosidase/glucuronidase domain"/>
    <property type="match status" value="1"/>
</dbReference>
<protein>
    <submittedName>
        <fullName evidence="9">Carbohydrate binding family 6</fullName>
    </submittedName>
</protein>
<dbReference type="CAZy" id="GH2">
    <property type="family name" value="Glycoside Hydrolase Family 2"/>
</dbReference>